<evidence type="ECO:0000313" key="2">
    <source>
        <dbReference type="EMBL" id="KAK3855410.1"/>
    </source>
</evidence>
<name>A0AAE1BRK3_PETCI</name>
<reference evidence="2" key="1">
    <citation type="submission" date="2023-10" db="EMBL/GenBank/DDBJ databases">
        <title>Genome assemblies of two species of porcelain crab, Petrolisthes cinctipes and Petrolisthes manimaculis (Anomura: Porcellanidae).</title>
        <authorList>
            <person name="Angst P."/>
        </authorList>
    </citation>
    <scope>NUCLEOTIDE SEQUENCE</scope>
    <source>
        <strain evidence="2">PB745_01</strain>
        <tissue evidence="2">Gill</tissue>
    </source>
</reference>
<dbReference type="AlphaFoldDB" id="A0AAE1BRK3"/>
<evidence type="ECO:0000313" key="3">
    <source>
        <dbReference type="Proteomes" id="UP001286313"/>
    </source>
</evidence>
<keyword evidence="3" id="KW-1185">Reference proteome</keyword>
<gene>
    <name evidence="2" type="ORF">Pcinc_038188</name>
</gene>
<sequence>MEKEKQGVEAGSEKAEKEYDQEKSGKKKEHGEETQKKSGKEKRDCLRRKTATSEICEERSIITFYGQLPMGRLTYSKPGTTFLTRHWTTP</sequence>
<feature type="region of interest" description="Disordered" evidence="1">
    <location>
        <begin position="1"/>
        <end position="50"/>
    </location>
</feature>
<proteinExistence type="predicted"/>
<protein>
    <submittedName>
        <fullName evidence="2">Uncharacterized protein</fullName>
    </submittedName>
</protein>
<dbReference type="Proteomes" id="UP001286313">
    <property type="component" value="Unassembled WGS sequence"/>
</dbReference>
<evidence type="ECO:0000256" key="1">
    <source>
        <dbReference type="SAM" id="MobiDB-lite"/>
    </source>
</evidence>
<comment type="caution">
    <text evidence="2">The sequence shown here is derived from an EMBL/GenBank/DDBJ whole genome shotgun (WGS) entry which is preliminary data.</text>
</comment>
<accession>A0AAE1BRK3</accession>
<feature type="compositionally biased region" description="Basic and acidic residues" evidence="1">
    <location>
        <begin position="1"/>
        <end position="44"/>
    </location>
</feature>
<organism evidence="2 3">
    <name type="scientific">Petrolisthes cinctipes</name>
    <name type="common">Flat porcelain crab</name>
    <dbReference type="NCBI Taxonomy" id="88211"/>
    <lineage>
        <taxon>Eukaryota</taxon>
        <taxon>Metazoa</taxon>
        <taxon>Ecdysozoa</taxon>
        <taxon>Arthropoda</taxon>
        <taxon>Crustacea</taxon>
        <taxon>Multicrustacea</taxon>
        <taxon>Malacostraca</taxon>
        <taxon>Eumalacostraca</taxon>
        <taxon>Eucarida</taxon>
        <taxon>Decapoda</taxon>
        <taxon>Pleocyemata</taxon>
        <taxon>Anomura</taxon>
        <taxon>Galatheoidea</taxon>
        <taxon>Porcellanidae</taxon>
        <taxon>Petrolisthes</taxon>
    </lineage>
</organism>
<dbReference type="EMBL" id="JAWQEG010006230">
    <property type="protein sequence ID" value="KAK3855410.1"/>
    <property type="molecule type" value="Genomic_DNA"/>
</dbReference>